<reference evidence="3 4" key="1">
    <citation type="submission" date="2017-10" db="EMBL/GenBank/DDBJ databases">
        <title>Comparative genomics in systemic dimorphic fungi from Ajellomycetaceae.</title>
        <authorList>
            <person name="Munoz J.F."/>
            <person name="Mcewen J.G."/>
            <person name="Clay O.K."/>
            <person name="Cuomo C.A."/>
        </authorList>
    </citation>
    <scope>NUCLEOTIDE SEQUENCE [LARGE SCALE GENOMIC DNA]</scope>
    <source>
        <strain evidence="3 4">UAMH5409</strain>
    </source>
</reference>
<sequence length="458" mass="50044">MHRLSALLLTLVTTLLVVAEGVNASPIEQGDLAKKAASGVRRGHWVSTWTSMPQLTEPGNLPPEPFKEEERVFFNSTIRQTLHMSIGSDIIRIRFSNAFGTTDLPITAVTVALPEEENGGSGTSTIRSETLQTLTFSGSQNYTIPSGALVVSDPINFPVKPQSVITVSVYLEEGQTTNYITSHPGSRTTSWFSFGNYISAQNLTDPSTQSVEHWYFVSGVEAWSPTISKAFVVVGDSITDGRASDDNKNNRWPDLLLARMQENHFTSRIGVNNQAAGGNRLLHDGLGPNVLSRIDRDVLAQSGVGYAMVFEGVNDIGNEPTTTEAQKAVAERLIAAYKQIITRIHAHGIPVFGATIAPFCAPDPKDQAYSDPTREMARQIVNKWIRTSGAFDAVVDMDKILADPKNPDRLLPKYDSGDYLHPGVAGFQAIADAFPLDIFREFEDGTNSFTKKMKKRAA</sequence>
<feature type="domain" description="SGNH hydrolase-type esterase" evidence="2">
    <location>
        <begin position="233"/>
        <end position="429"/>
    </location>
</feature>
<dbReference type="PANTHER" id="PTHR43784">
    <property type="entry name" value="GDSL-LIKE LIPASE/ACYLHYDROLASE, PUTATIVE (AFU_ORTHOLOGUE AFUA_2G00820)-RELATED"/>
    <property type="match status" value="1"/>
</dbReference>
<dbReference type="SUPFAM" id="SSF52266">
    <property type="entry name" value="SGNH hydrolase"/>
    <property type="match status" value="1"/>
</dbReference>
<feature type="signal peptide" evidence="1">
    <location>
        <begin position="1"/>
        <end position="24"/>
    </location>
</feature>
<evidence type="ECO:0000313" key="4">
    <source>
        <dbReference type="Proteomes" id="UP000223968"/>
    </source>
</evidence>
<dbReference type="EMBL" id="PDNB01000042">
    <property type="protein sequence ID" value="PGH13760.1"/>
    <property type="molecule type" value="Genomic_DNA"/>
</dbReference>
<dbReference type="AlphaFoldDB" id="A0A2B7XXK9"/>
<proteinExistence type="predicted"/>
<dbReference type="CDD" id="cd01830">
    <property type="entry name" value="XynE_like"/>
    <property type="match status" value="1"/>
</dbReference>
<dbReference type="STRING" id="1447875.A0A2B7XXK9"/>
<dbReference type="PANTHER" id="PTHR43784:SF3">
    <property type="entry name" value="GDSL FAMILY LIPASE"/>
    <property type="match status" value="1"/>
</dbReference>
<dbReference type="OrthoDB" id="10071171at2759"/>
<accession>A0A2B7XXK9</accession>
<dbReference type="Proteomes" id="UP000223968">
    <property type="component" value="Unassembled WGS sequence"/>
</dbReference>
<dbReference type="InterPro" id="IPR013830">
    <property type="entry name" value="SGNH_hydro"/>
</dbReference>
<dbReference type="InterPro" id="IPR053140">
    <property type="entry name" value="GDSL_Rv0518-like"/>
</dbReference>
<keyword evidence="4" id="KW-1185">Reference proteome</keyword>
<dbReference type="Pfam" id="PF13472">
    <property type="entry name" value="Lipase_GDSL_2"/>
    <property type="match status" value="1"/>
</dbReference>
<name>A0A2B7XXK9_9EURO</name>
<organism evidence="3 4">
    <name type="scientific">Helicocarpus griseus UAMH5409</name>
    <dbReference type="NCBI Taxonomy" id="1447875"/>
    <lineage>
        <taxon>Eukaryota</taxon>
        <taxon>Fungi</taxon>
        <taxon>Dikarya</taxon>
        <taxon>Ascomycota</taxon>
        <taxon>Pezizomycotina</taxon>
        <taxon>Eurotiomycetes</taxon>
        <taxon>Eurotiomycetidae</taxon>
        <taxon>Onygenales</taxon>
        <taxon>Ajellomycetaceae</taxon>
        <taxon>Helicocarpus</taxon>
    </lineage>
</organism>
<evidence type="ECO:0000313" key="3">
    <source>
        <dbReference type="EMBL" id="PGH13760.1"/>
    </source>
</evidence>
<dbReference type="Gene3D" id="3.40.50.1110">
    <property type="entry name" value="SGNH hydrolase"/>
    <property type="match status" value="1"/>
</dbReference>
<evidence type="ECO:0000259" key="2">
    <source>
        <dbReference type="Pfam" id="PF13472"/>
    </source>
</evidence>
<comment type="caution">
    <text evidence="3">The sequence shown here is derived from an EMBL/GenBank/DDBJ whole genome shotgun (WGS) entry which is preliminary data.</text>
</comment>
<gene>
    <name evidence="3" type="ORF">AJ79_03459</name>
</gene>
<feature type="chain" id="PRO_5012518772" description="SGNH hydrolase-type esterase domain-containing protein" evidence="1">
    <location>
        <begin position="25"/>
        <end position="458"/>
    </location>
</feature>
<evidence type="ECO:0000256" key="1">
    <source>
        <dbReference type="SAM" id="SignalP"/>
    </source>
</evidence>
<protein>
    <recommendedName>
        <fullName evidence="2">SGNH hydrolase-type esterase domain-containing protein</fullName>
    </recommendedName>
</protein>
<dbReference type="InterPro" id="IPR036514">
    <property type="entry name" value="SGNH_hydro_sf"/>
</dbReference>
<keyword evidence="1" id="KW-0732">Signal</keyword>